<feature type="domain" description="Luciferase-like" evidence="1">
    <location>
        <begin position="19"/>
        <end position="282"/>
    </location>
</feature>
<protein>
    <recommendedName>
        <fullName evidence="1">Luciferase-like domain-containing protein</fullName>
    </recommendedName>
</protein>
<dbReference type="InterPro" id="IPR050564">
    <property type="entry name" value="F420-G6PD/mer"/>
</dbReference>
<dbReference type="InterPro" id="IPR011251">
    <property type="entry name" value="Luciferase-like_dom"/>
</dbReference>
<dbReference type="Proteomes" id="UP000019141">
    <property type="component" value="Unassembled WGS sequence"/>
</dbReference>
<name>W4LYB7_ENTF1</name>
<reference evidence="2 3" key="1">
    <citation type="journal article" date="2014" name="Nature">
        <title>An environmental bacterial taxon with a large and distinct metabolic repertoire.</title>
        <authorList>
            <person name="Wilson M.C."/>
            <person name="Mori T."/>
            <person name="Ruckert C."/>
            <person name="Uria A.R."/>
            <person name="Helf M.J."/>
            <person name="Takada K."/>
            <person name="Gernert C."/>
            <person name="Steffens U.A."/>
            <person name="Heycke N."/>
            <person name="Schmitt S."/>
            <person name="Rinke C."/>
            <person name="Helfrich E.J."/>
            <person name="Brachmann A.O."/>
            <person name="Gurgui C."/>
            <person name="Wakimoto T."/>
            <person name="Kracht M."/>
            <person name="Crusemann M."/>
            <person name="Hentschel U."/>
            <person name="Abe I."/>
            <person name="Matsunaga S."/>
            <person name="Kalinowski J."/>
            <person name="Takeyama H."/>
            <person name="Piel J."/>
        </authorList>
    </citation>
    <scope>NUCLEOTIDE SEQUENCE [LARGE SCALE GENOMIC DNA]</scope>
    <source>
        <strain evidence="3">TSY1</strain>
    </source>
</reference>
<evidence type="ECO:0000259" key="1">
    <source>
        <dbReference type="Pfam" id="PF00296"/>
    </source>
</evidence>
<accession>W4LYB7</accession>
<gene>
    <name evidence="2" type="ORF">ETSY1_01820</name>
</gene>
<proteinExistence type="predicted"/>
<dbReference type="Pfam" id="PF00296">
    <property type="entry name" value="Bac_luciferase"/>
    <property type="match status" value="1"/>
</dbReference>
<dbReference type="AlphaFoldDB" id="W4LYB7"/>
<dbReference type="CDD" id="cd01097">
    <property type="entry name" value="Tetrahydromethanopterin_reductase"/>
    <property type="match status" value="1"/>
</dbReference>
<keyword evidence="3" id="KW-1185">Reference proteome</keyword>
<evidence type="ECO:0000313" key="3">
    <source>
        <dbReference type="Proteomes" id="UP000019141"/>
    </source>
</evidence>
<dbReference type="GO" id="GO:0016705">
    <property type="term" value="F:oxidoreductase activity, acting on paired donors, with incorporation or reduction of molecular oxygen"/>
    <property type="evidence" value="ECO:0007669"/>
    <property type="project" value="InterPro"/>
</dbReference>
<comment type="caution">
    <text evidence="2">The sequence shown here is derived from an EMBL/GenBank/DDBJ whole genome shotgun (WGS) entry which is preliminary data.</text>
</comment>
<dbReference type="EMBL" id="AZHW01000094">
    <property type="protein sequence ID" value="ETX02925.1"/>
    <property type="molecule type" value="Genomic_DNA"/>
</dbReference>
<dbReference type="PANTHER" id="PTHR43244:SF2">
    <property type="entry name" value="CONSERVED HYPOTHETICAL ALANINE AND PROLINE-RICH PROTEIN"/>
    <property type="match status" value="1"/>
</dbReference>
<dbReference type="InterPro" id="IPR036661">
    <property type="entry name" value="Luciferase-like_sf"/>
</dbReference>
<sequence>MANDRFGVRWGLAGGTMLATVEEAREAARFAEASGFDGLWISHAMAVDPIVALACVGAEAPSLKEFGTSVVPLYGRYPIGLAQLAMTAQTALGGRFTLGIGAASKEQAEDRMGIAWDRPFSFTRDFVDGLQPLLAGQAASVVGDQLTTRTQLDIKAPNTPILLAALGPRMLRFAGERVEGTTLGQCGPRTIANYVLPHLDAGAEAAGRERPRVMALVRICVTEDYSGAFELAKAISARYQAFPSYAKVLAQEGLADPADLHLIGSWQQVLDGLAAYAEAGASDLRIEVSAHTEAAREATRLALADYLSS</sequence>
<dbReference type="InterPro" id="IPR019910">
    <property type="entry name" value="Lucif-like_OxRdtase_MSMEG_4879"/>
</dbReference>
<dbReference type="PANTHER" id="PTHR43244">
    <property type="match status" value="1"/>
</dbReference>
<dbReference type="NCBIfam" id="TIGR03564">
    <property type="entry name" value="F420_MSMEG_4879"/>
    <property type="match status" value="1"/>
</dbReference>
<dbReference type="Gene3D" id="3.20.20.30">
    <property type="entry name" value="Luciferase-like domain"/>
    <property type="match status" value="1"/>
</dbReference>
<evidence type="ECO:0000313" key="2">
    <source>
        <dbReference type="EMBL" id="ETX02925.1"/>
    </source>
</evidence>
<dbReference type="HOGENOM" id="CLU_027853_5_4_7"/>
<organism evidence="2 3">
    <name type="scientific">Entotheonella factor</name>
    <dbReference type="NCBI Taxonomy" id="1429438"/>
    <lineage>
        <taxon>Bacteria</taxon>
        <taxon>Pseudomonadati</taxon>
        <taxon>Nitrospinota/Tectimicrobiota group</taxon>
        <taxon>Candidatus Tectimicrobiota</taxon>
        <taxon>Candidatus Entotheonellia</taxon>
        <taxon>Candidatus Entotheonellales</taxon>
        <taxon>Candidatus Entotheonellaceae</taxon>
        <taxon>Candidatus Entotheonella</taxon>
    </lineage>
</organism>
<dbReference type="SUPFAM" id="SSF51679">
    <property type="entry name" value="Bacterial luciferase-like"/>
    <property type="match status" value="1"/>
</dbReference>